<organism evidence="2 3">
    <name type="scientific">Cetraspora pellucida</name>
    <dbReference type="NCBI Taxonomy" id="1433469"/>
    <lineage>
        <taxon>Eukaryota</taxon>
        <taxon>Fungi</taxon>
        <taxon>Fungi incertae sedis</taxon>
        <taxon>Mucoromycota</taxon>
        <taxon>Glomeromycotina</taxon>
        <taxon>Glomeromycetes</taxon>
        <taxon>Diversisporales</taxon>
        <taxon>Gigasporaceae</taxon>
        <taxon>Cetraspora</taxon>
    </lineage>
</organism>
<comment type="caution">
    <text evidence="2">The sequence shown here is derived from an EMBL/GenBank/DDBJ whole genome shotgun (WGS) entry which is preliminary data.</text>
</comment>
<reference evidence="2" key="1">
    <citation type="submission" date="2021-06" db="EMBL/GenBank/DDBJ databases">
        <authorList>
            <person name="Kallberg Y."/>
            <person name="Tangrot J."/>
            <person name="Rosling A."/>
        </authorList>
    </citation>
    <scope>NUCLEOTIDE SEQUENCE</scope>
    <source>
        <strain evidence="2">FL966</strain>
    </source>
</reference>
<feature type="non-terminal residue" evidence="2">
    <location>
        <position position="297"/>
    </location>
</feature>
<protein>
    <submittedName>
        <fullName evidence="2">21171_t:CDS:1</fullName>
    </submittedName>
</protein>
<evidence type="ECO:0000313" key="3">
    <source>
        <dbReference type="Proteomes" id="UP000789759"/>
    </source>
</evidence>
<keyword evidence="3" id="KW-1185">Reference proteome</keyword>
<sequence length="297" mass="33262">GEGLSEKENKKELVERLADRVLSKAKGKDRVVDGTQGRNVGEGRMGFDAEEGLHDNIARNRSLDNVDGKGTGSEGAGYAGYGGYLDFDQQYVALEKSIEKTMKAMLGKVVGEIRKSIQPYDEWCKVERYMDSAILSNDWDMISKAREVVVMRAFVLRIANREGWNIAAEIGDKSSNDPMEAFFHDKLTRMAVLAPNQGIQWPLIQPFQPVQPYQSVQSLQSGFSPGVGPFFSGVPQVPYQVQERQAYDNQIRGHIIQDCPQKKTNQFFHGSSSKGEGSCLRLGGREYTERSRTKRKE</sequence>
<accession>A0A9N9K679</accession>
<evidence type="ECO:0000313" key="2">
    <source>
        <dbReference type="EMBL" id="CAG8812107.1"/>
    </source>
</evidence>
<feature type="region of interest" description="Disordered" evidence="1">
    <location>
        <begin position="266"/>
        <end position="297"/>
    </location>
</feature>
<feature type="compositionally biased region" description="Polar residues" evidence="1">
    <location>
        <begin position="266"/>
        <end position="275"/>
    </location>
</feature>
<gene>
    <name evidence="2" type="ORF">CPELLU_LOCUS18754</name>
</gene>
<feature type="non-terminal residue" evidence="2">
    <location>
        <position position="1"/>
    </location>
</feature>
<dbReference type="AlphaFoldDB" id="A0A9N9K679"/>
<dbReference type="EMBL" id="CAJVQA010039511">
    <property type="protein sequence ID" value="CAG8812107.1"/>
    <property type="molecule type" value="Genomic_DNA"/>
</dbReference>
<dbReference type="Proteomes" id="UP000789759">
    <property type="component" value="Unassembled WGS sequence"/>
</dbReference>
<evidence type="ECO:0000256" key="1">
    <source>
        <dbReference type="SAM" id="MobiDB-lite"/>
    </source>
</evidence>
<name>A0A9N9K679_9GLOM</name>
<proteinExistence type="predicted"/>